<feature type="compositionally biased region" description="Basic and acidic residues" evidence="1">
    <location>
        <begin position="1"/>
        <end position="10"/>
    </location>
</feature>
<keyword evidence="3" id="KW-1185">Reference proteome</keyword>
<evidence type="ECO:0000256" key="1">
    <source>
        <dbReference type="SAM" id="MobiDB-lite"/>
    </source>
</evidence>
<feature type="compositionally biased region" description="Basic and acidic residues" evidence="1">
    <location>
        <begin position="23"/>
        <end position="36"/>
    </location>
</feature>
<sequence>MQVESKECSRSAENPRPVVAAERNTEVGGHEAEGWM</sequence>
<dbReference type="Proteomes" id="UP001187192">
    <property type="component" value="Unassembled WGS sequence"/>
</dbReference>
<proteinExistence type="predicted"/>
<protein>
    <submittedName>
        <fullName evidence="2">Uncharacterized protein</fullName>
    </submittedName>
</protein>
<evidence type="ECO:0000313" key="2">
    <source>
        <dbReference type="EMBL" id="GMN70853.1"/>
    </source>
</evidence>
<organism evidence="2 3">
    <name type="scientific">Ficus carica</name>
    <name type="common">Common fig</name>
    <dbReference type="NCBI Taxonomy" id="3494"/>
    <lineage>
        <taxon>Eukaryota</taxon>
        <taxon>Viridiplantae</taxon>
        <taxon>Streptophyta</taxon>
        <taxon>Embryophyta</taxon>
        <taxon>Tracheophyta</taxon>
        <taxon>Spermatophyta</taxon>
        <taxon>Magnoliopsida</taxon>
        <taxon>eudicotyledons</taxon>
        <taxon>Gunneridae</taxon>
        <taxon>Pentapetalae</taxon>
        <taxon>rosids</taxon>
        <taxon>fabids</taxon>
        <taxon>Rosales</taxon>
        <taxon>Moraceae</taxon>
        <taxon>Ficeae</taxon>
        <taxon>Ficus</taxon>
    </lineage>
</organism>
<evidence type="ECO:0000313" key="3">
    <source>
        <dbReference type="Proteomes" id="UP001187192"/>
    </source>
</evidence>
<dbReference type="EMBL" id="BTGU01013752">
    <property type="protein sequence ID" value="GMN70853.1"/>
    <property type="molecule type" value="Genomic_DNA"/>
</dbReference>
<gene>
    <name evidence="2" type="ORF">TIFTF001_053996</name>
</gene>
<dbReference type="AlphaFoldDB" id="A0AA88EAQ5"/>
<feature type="region of interest" description="Disordered" evidence="1">
    <location>
        <begin position="1"/>
        <end position="36"/>
    </location>
</feature>
<name>A0AA88EAQ5_FICCA</name>
<accession>A0AA88EAQ5</accession>
<comment type="caution">
    <text evidence="2">The sequence shown here is derived from an EMBL/GenBank/DDBJ whole genome shotgun (WGS) entry which is preliminary data.</text>
</comment>
<reference evidence="2" key="1">
    <citation type="submission" date="2023-07" db="EMBL/GenBank/DDBJ databases">
        <title>draft genome sequence of fig (Ficus carica).</title>
        <authorList>
            <person name="Takahashi T."/>
            <person name="Nishimura K."/>
        </authorList>
    </citation>
    <scope>NUCLEOTIDE SEQUENCE</scope>
</reference>